<keyword evidence="3" id="KW-1185">Reference proteome</keyword>
<name>A0A1J4N0H9_9ACTN</name>
<feature type="compositionally biased region" description="Polar residues" evidence="1">
    <location>
        <begin position="72"/>
        <end position="81"/>
    </location>
</feature>
<dbReference type="Proteomes" id="UP000033772">
    <property type="component" value="Unassembled WGS sequence"/>
</dbReference>
<feature type="region of interest" description="Disordered" evidence="1">
    <location>
        <begin position="1"/>
        <end position="121"/>
    </location>
</feature>
<evidence type="ECO:0000256" key="1">
    <source>
        <dbReference type="SAM" id="MobiDB-lite"/>
    </source>
</evidence>
<organism evidence="2 3">
    <name type="scientific">Nocardioides luteus</name>
    <dbReference type="NCBI Taxonomy" id="1844"/>
    <lineage>
        <taxon>Bacteria</taxon>
        <taxon>Bacillati</taxon>
        <taxon>Actinomycetota</taxon>
        <taxon>Actinomycetes</taxon>
        <taxon>Propionibacteriales</taxon>
        <taxon>Nocardioidaceae</taxon>
        <taxon>Nocardioides</taxon>
    </lineage>
</organism>
<dbReference type="STRING" id="1844.UG56_022910"/>
<gene>
    <name evidence="2" type="ORF">UG56_022910</name>
</gene>
<comment type="caution">
    <text evidence="2">The sequence shown here is derived from an EMBL/GenBank/DDBJ whole genome shotgun (WGS) entry which is preliminary data.</text>
</comment>
<sequence length="121" mass="12503">MRADSAGVGASTRPVGPVIGVQAATKSPSASSHQPARSRAAASSRARMPGSTEQAASAVPARNHGRYAGSHSAANGWSNQLRAPAAKTTPPTESSRQPISTRRTSRRCRGVSSRTRSGRAR</sequence>
<reference evidence="2" key="1">
    <citation type="submission" date="2016-10" db="EMBL/GenBank/DDBJ databases">
        <title>Draft Genome Sequence of Nocardioides luteus Strain BAFB, an Alkane-Degrading Bacterium Isolated from JP-7 Polluted Soil.</title>
        <authorList>
            <person name="Brown L."/>
            <person name="Ruiz O.N."/>
            <person name="Gunasekera T."/>
        </authorList>
    </citation>
    <scope>NUCLEOTIDE SEQUENCE [LARGE SCALE GENOMIC DNA]</scope>
    <source>
        <strain evidence="2">BAFB</strain>
    </source>
</reference>
<protein>
    <submittedName>
        <fullName evidence="2">Uncharacterized protein</fullName>
    </submittedName>
</protein>
<feature type="compositionally biased region" description="Low complexity" evidence="1">
    <location>
        <begin position="27"/>
        <end position="47"/>
    </location>
</feature>
<feature type="compositionally biased region" description="Polar residues" evidence="1">
    <location>
        <begin position="89"/>
        <end position="102"/>
    </location>
</feature>
<evidence type="ECO:0000313" key="3">
    <source>
        <dbReference type="Proteomes" id="UP000033772"/>
    </source>
</evidence>
<evidence type="ECO:0000313" key="2">
    <source>
        <dbReference type="EMBL" id="OIJ24439.1"/>
    </source>
</evidence>
<accession>A0A1J4N0H9</accession>
<dbReference type="AlphaFoldDB" id="A0A1J4N0H9"/>
<proteinExistence type="predicted"/>
<dbReference type="EMBL" id="JZDQ02000039">
    <property type="protein sequence ID" value="OIJ24439.1"/>
    <property type="molecule type" value="Genomic_DNA"/>
</dbReference>